<accession>A0AAN6Y8S9</accession>
<dbReference type="Proteomes" id="UP001301769">
    <property type="component" value="Unassembled WGS sequence"/>
</dbReference>
<protein>
    <submittedName>
        <fullName evidence="1">Uncharacterized protein</fullName>
    </submittedName>
</protein>
<reference evidence="1" key="1">
    <citation type="journal article" date="2023" name="Mol. Phylogenet. Evol.">
        <title>Genome-scale phylogeny and comparative genomics of the fungal order Sordariales.</title>
        <authorList>
            <person name="Hensen N."/>
            <person name="Bonometti L."/>
            <person name="Westerberg I."/>
            <person name="Brannstrom I.O."/>
            <person name="Guillou S."/>
            <person name="Cros-Aarteil S."/>
            <person name="Calhoun S."/>
            <person name="Haridas S."/>
            <person name="Kuo A."/>
            <person name="Mondo S."/>
            <person name="Pangilinan J."/>
            <person name="Riley R."/>
            <person name="LaButti K."/>
            <person name="Andreopoulos B."/>
            <person name="Lipzen A."/>
            <person name="Chen C."/>
            <person name="Yan M."/>
            <person name="Daum C."/>
            <person name="Ng V."/>
            <person name="Clum A."/>
            <person name="Steindorff A."/>
            <person name="Ohm R.A."/>
            <person name="Martin F."/>
            <person name="Silar P."/>
            <person name="Natvig D.O."/>
            <person name="Lalanne C."/>
            <person name="Gautier V."/>
            <person name="Ament-Velasquez S.L."/>
            <person name="Kruys A."/>
            <person name="Hutchinson M.I."/>
            <person name="Powell A.J."/>
            <person name="Barry K."/>
            <person name="Miller A.N."/>
            <person name="Grigoriev I.V."/>
            <person name="Debuchy R."/>
            <person name="Gladieux P."/>
            <person name="Hiltunen Thoren M."/>
            <person name="Johannesson H."/>
        </authorList>
    </citation>
    <scope>NUCLEOTIDE SEQUENCE</scope>
    <source>
        <strain evidence="1">PSN293</strain>
    </source>
</reference>
<proteinExistence type="predicted"/>
<dbReference type="EMBL" id="MU858096">
    <property type="protein sequence ID" value="KAK4214271.1"/>
    <property type="molecule type" value="Genomic_DNA"/>
</dbReference>
<evidence type="ECO:0000313" key="2">
    <source>
        <dbReference type="Proteomes" id="UP001301769"/>
    </source>
</evidence>
<comment type="caution">
    <text evidence="1">The sequence shown here is derived from an EMBL/GenBank/DDBJ whole genome shotgun (WGS) entry which is preliminary data.</text>
</comment>
<reference evidence="1" key="2">
    <citation type="submission" date="2023-05" db="EMBL/GenBank/DDBJ databases">
        <authorList>
            <consortium name="Lawrence Berkeley National Laboratory"/>
            <person name="Steindorff A."/>
            <person name="Hensen N."/>
            <person name="Bonometti L."/>
            <person name="Westerberg I."/>
            <person name="Brannstrom I.O."/>
            <person name="Guillou S."/>
            <person name="Cros-Aarteil S."/>
            <person name="Calhoun S."/>
            <person name="Haridas S."/>
            <person name="Kuo A."/>
            <person name="Mondo S."/>
            <person name="Pangilinan J."/>
            <person name="Riley R."/>
            <person name="Labutti K."/>
            <person name="Andreopoulos B."/>
            <person name="Lipzen A."/>
            <person name="Chen C."/>
            <person name="Yanf M."/>
            <person name="Daum C."/>
            <person name="Ng V."/>
            <person name="Clum A."/>
            <person name="Ohm R."/>
            <person name="Martin F."/>
            <person name="Silar P."/>
            <person name="Natvig D."/>
            <person name="Lalanne C."/>
            <person name="Gautier V."/>
            <person name="Ament-Velasquez S.L."/>
            <person name="Kruys A."/>
            <person name="Hutchinson M.I."/>
            <person name="Powell A.J."/>
            <person name="Barry K."/>
            <person name="Miller A.N."/>
            <person name="Grigoriev I.V."/>
            <person name="Debuchy R."/>
            <person name="Gladieux P."/>
            <person name="Thoren M.H."/>
            <person name="Johannesson H."/>
        </authorList>
    </citation>
    <scope>NUCLEOTIDE SEQUENCE</scope>
    <source>
        <strain evidence="1">PSN293</strain>
    </source>
</reference>
<organism evidence="1 2">
    <name type="scientific">Rhypophila decipiens</name>
    <dbReference type="NCBI Taxonomy" id="261697"/>
    <lineage>
        <taxon>Eukaryota</taxon>
        <taxon>Fungi</taxon>
        <taxon>Dikarya</taxon>
        <taxon>Ascomycota</taxon>
        <taxon>Pezizomycotina</taxon>
        <taxon>Sordariomycetes</taxon>
        <taxon>Sordariomycetidae</taxon>
        <taxon>Sordariales</taxon>
        <taxon>Naviculisporaceae</taxon>
        <taxon>Rhypophila</taxon>
    </lineage>
</organism>
<name>A0AAN6Y8S9_9PEZI</name>
<gene>
    <name evidence="1" type="ORF">QBC37DRAFT_421544</name>
</gene>
<evidence type="ECO:0000313" key="1">
    <source>
        <dbReference type="EMBL" id="KAK4214271.1"/>
    </source>
</evidence>
<dbReference type="AlphaFoldDB" id="A0AAN6Y8S9"/>
<keyword evidence="2" id="KW-1185">Reference proteome</keyword>
<sequence length="88" mass="10160">MEDEEYYHMMMDDLERLERVHHHREPDAEFLAWEARQQGQSHHQHHLSRRDSLTSPLLSGLRVAITGVVKAGIDAAKRRASVGSNHSH</sequence>